<reference evidence="2 3" key="1">
    <citation type="submission" date="2020-02" db="EMBL/GenBank/DDBJ databases">
        <authorList>
            <person name="Ferguson B K."/>
        </authorList>
    </citation>
    <scope>NUCLEOTIDE SEQUENCE [LARGE SCALE GENOMIC DNA]</scope>
</reference>
<feature type="region of interest" description="Disordered" evidence="1">
    <location>
        <begin position="1"/>
        <end position="58"/>
    </location>
</feature>
<feature type="compositionally biased region" description="Basic residues" evidence="1">
    <location>
        <begin position="1"/>
        <end position="12"/>
    </location>
</feature>
<organism evidence="2 3">
    <name type="scientific">Trichogramma brassicae</name>
    <dbReference type="NCBI Taxonomy" id="86971"/>
    <lineage>
        <taxon>Eukaryota</taxon>
        <taxon>Metazoa</taxon>
        <taxon>Ecdysozoa</taxon>
        <taxon>Arthropoda</taxon>
        <taxon>Hexapoda</taxon>
        <taxon>Insecta</taxon>
        <taxon>Pterygota</taxon>
        <taxon>Neoptera</taxon>
        <taxon>Endopterygota</taxon>
        <taxon>Hymenoptera</taxon>
        <taxon>Apocrita</taxon>
        <taxon>Proctotrupomorpha</taxon>
        <taxon>Chalcidoidea</taxon>
        <taxon>Trichogrammatidae</taxon>
        <taxon>Trichogramma</taxon>
    </lineage>
</organism>
<proteinExistence type="predicted"/>
<feature type="compositionally biased region" description="Basic and acidic residues" evidence="1">
    <location>
        <begin position="46"/>
        <end position="58"/>
    </location>
</feature>
<dbReference type="AlphaFoldDB" id="A0A6H5HU07"/>
<sequence>MIRISNSRRKMHTQPTHTKQNHSELTHELSRREPSTHRPQSINIDWRARRTSDDKYTRLARSEKQLTLTNKIS</sequence>
<dbReference type="Proteomes" id="UP000479190">
    <property type="component" value="Unassembled WGS sequence"/>
</dbReference>
<gene>
    <name evidence="2" type="ORF">TBRA_LOCUS53</name>
</gene>
<protein>
    <submittedName>
        <fullName evidence="2">Uncharacterized protein</fullName>
    </submittedName>
</protein>
<dbReference type="EMBL" id="CADCXV010000003">
    <property type="protein sequence ID" value="CAB0027823.1"/>
    <property type="molecule type" value="Genomic_DNA"/>
</dbReference>
<keyword evidence="3" id="KW-1185">Reference proteome</keyword>
<evidence type="ECO:0000313" key="3">
    <source>
        <dbReference type="Proteomes" id="UP000479190"/>
    </source>
</evidence>
<feature type="compositionally biased region" description="Basic and acidic residues" evidence="1">
    <location>
        <begin position="21"/>
        <end position="36"/>
    </location>
</feature>
<name>A0A6H5HU07_9HYME</name>
<evidence type="ECO:0000256" key="1">
    <source>
        <dbReference type="SAM" id="MobiDB-lite"/>
    </source>
</evidence>
<evidence type="ECO:0000313" key="2">
    <source>
        <dbReference type="EMBL" id="CAB0027823.1"/>
    </source>
</evidence>
<accession>A0A6H5HU07</accession>